<feature type="compositionally biased region" description="Basic and acidic residues" evidence="1">
    <location>
        <begin position="627"/>
        <end position="644"/>
    </location>
</feature>
<feature type="compositionally biased region" description="Acidic residues" evidence="1">
    <location>
        <begin position="614"/>
        <end position="623"/>
    </location>
</feature>
<feature type="domain" description="UmuC" evidence="2">
    <location>
        <begin position="18"/>
        <end position="298"/>
    </location>
</feature>
<evidence type="ECO:0000313" key="4">
    <source>
        <dbReference type="Proteomes" id="UP000812966"/>
    </source>
</evidence>
<dbReference type="EMBL" id="JABELV010000088">
    <property type="protein sequence ID" value="KAG7531534.1"/>
    <property type="molecule type" value="Genomic_DNA"/>
</dbReference>
<dbReference type="InterPro" id="IPR036775">
    <property type="entry name" value="DNA_pol_Y-fam_lit_finger_sf"/>
</dbReference>
<protein>
    <recommendedName>
        <fullName evidence="2">UmuC domain-containing protein</fullName>
    </recommendedName>
</protein>
<dbReference type="Pfam" id="PF00817">
    <property type="entry name" value="IMS"/>
    <property type="match status" value="1"/>
</dbReference>
<sequence>MSGMPGPLRHRSDRKPIIIALDQDNFYCGVERVLDPSLRGKPVGITQKSLLATTSYEARARGVTKLMSIKKAKELVPEMILVDGEDLTNYRRFSREVVRLVGAIVGVKEGGERAVEKLGLDEVFIDVTNLVYAHLDQISTSWQSSTSIFFPLPATAQPLTPERHPPGFTYNPSSLPGHVLAPASRPIVPGPSSPDYDAQALLVAGHLAGFIRRKIKELIGLTSSAGVARNKLLAKLVASVKKPDAQTTFLAEPVGHGYDHAHVYDYRDGGNGDEVDKEGEMVQKFLDPLDLRKLNGFGSKTVSTLMDSLKARSIAFETSKLTVLQTRSMFTLADFIRLFKDQAKLGPRLWGLLHGIDEEPVRPNPEYPKQISVEDSYARTMRRRFCKIRDEMEALVRDLLDRLEDELMDDPTGGDAGGAIWCPLDKAETKTAGPSPKVEPNRIWKRYPRQFRLALRLDWDHPGGRDSKSVVMPAFVFDTHRAIADRAGALMNKVGVALLKELLGIKKSEKGEDTDEFAVYVINVAAVNLSNERPPPSLLDGWSSAAQAPDQDFLDSLPSEIKREVLGRYGRPNDQETNKRKSPHNGEDADIKSKNKNKRNKKSGPGFSATQAIEVDDEPEIIEIDSSPEKIPPKSTRPRERPLDDGTAATVGLSVTSHNDNIDDDLASNDVGPESDTTYEIEDDDDEPVYETETTEGSQQTTCARCGTVVFAFAKAAHDRWHEGDELKAT</sequence>
<dbReference type="InterPro" id="IPR001126">
    <property type="entry name" value="UmuC"/>
</dbReference>
<reference evidence="3" key="1">
    <citation type="submission" date="2020-04" db="EMBL/GenBank/DDBJ databases">
        <title>Analysis of mating type loci in Filobasidium floriforme.</title>
        <authorList>
            <person name="Nowrousian M."/>
        </authorList>
    </citation>
    <scope>NUCLEOTIDE SEQUENCE</scope>
    <source>
        <strain evidence="3">CBS 6242</strain>
    </source>
</reference>
<accession>A0A8K0NQ04</accession>
<keyword evidence="4" id="KW-1185">Reference proteome</keyword>
<proteinExistence type="predicted"/>
<dbReference type="Gene3D" id="3.30.1490.100">
    <property type="entry name" value="DNA polymerase, Y-family, little finger domain"/>
    <property type="match status" value="1"/>
</dbReference>
<dbReference type="PANTHER" id="PTHR46404">
    <property type="entry name" value="DNA POLYMERASE IOTA"/>
    <property type="match status" value="1"/>
</dbReference>
<dbReference type="GO" id="GO:0003684">
    <property type="term" value="F:damaged DNA binding"/>
    <property type="evidence" value="ECO:0007669"/>
    <property type="project" value="InterPro"/>
</dbReference>
<dbReference type="PROSITE" id="PS50173">
    <property type="entry name" value="UMUC"/>
    <property type="match status" value="1"/>
</dbReference>
<dbReference type="GO" id="GO:0003887">
    <property type="term" value="F:DNA-directed DNA polymerase activity"/>
    <property type="evidence" value="ECO:0007669"/>
    <property type="project" value="TreeGrafter"/>
</dbReference>
<dbReference type="OrthoDB" id="1747274at2759"/>
<evidence type="ECO:0000256" key="1">
    <source>
        <dbReference type="SAM" id="MobiDB-lite"/>
    </source>
</evidence>
<name>A0A8K0NQ04_9TREE</name>
<feature type="compositionally biased region" description="Basic and acidic residues" evidence="1">
    <location>
        <begin position="564"/>
        <end position="593"/>
    </location>
</feature>
<comment type="caution">
    <text evidence="3">The sequence shown here is derived from an EMBL/GenBank/DDBJ whole genome shotgun (WGS) entry which is preliminary data.</text>
</comment>
<dbReference type="Gene3D" id="3.40.1170.60">
    <property type="match status" value="1"/>
</dbReference>
<dbReference type="SUPFAM" id="SSF56672">
    <property type="entry name" value="DNA/RNA polymerases"/>
    <property type="match status" value="1"/>
</dbReference>
<dbReference type="Proteomes" id="UP000812966">
    <property type="component" value="Unassembled WGS sequence"/>
</dbReference>
<dbReference type="PANTHER" id="PTHR46404:SF1">
    <property type="entry name" value="DNA POLYMERASE IOTA"/>
    <property type="match status" value="1"/>
</dbReference>
<dbReference type="Gene3D" id="3.30.70.270">
    <property type="match status" value="1"/>
</dbReference>
<dbReference type="GO" id="GO:0006281">
    <property type="term" value="P:DNA repair"/>
    <property type="evidence" value="ECO:0007669"/>
    <property type="project" value="InterPro"/>
</dbReference>
<evidence type="ECO:0000313" key="3">
    <source>
        <dbReference type="EMBL" id="KAG7531534.1"/>
    </source>
</evidence>
<evidence type="ECO:0000259" key="2">
    <source>
        <dbReference type="PROSITE" id="PS50173"/>
    </source>
</evidence>
<organism evidence="3 4">
    <name type="scientific">Filobasidium floriforme</name>
    <dbReference type="NCBI Taxonomy" id="5210"/>
    <lineage>
        <taxon>Eukaryota</taxon>
        <taxon>Fungi</taxon>
        <taxon>Dikarya</taxon>
        <taxon>Basidiomycota</taxon>
        <taxon>Agaricomycotina</taxon>
        <taxon>Tremellomycetes</taxon>
        <taxon>Filobasidiales</taxon>
        <taxon>Filobasidiaceae</taxon>
        <taxon>Filobasidium</taxon>
    </lineage>
</organism>
<dbReference type="AlphaFoldDB" id="A0A8K0NQ04"/>
<dbReference type="GO" id="GO:0070987">
    <property type="term" value="P:error-free translesion synthesis"/>
    <property type="evidence" value="ECO:0007669"/>
    <property type="project" value="UniProtKB-ARBA"/>
</dbReference>
<feature type="compositionally biased region" description="Acidic residues" evidence="1">
    <location>
        <begin position="677"/>
        <end position="694"/>
    </location>
</feature>
<dbReference type="InterPro" id="IPR043128">
    <property type="entry name" value="Rev_trsase/Diguanyl_cyclase"/>
</dbReference>
<dbReference type="InterPro" id="IPR043502">
    <property type="entry name" value="DNA/RNA_pol_sf"/>
</dbReference>
<gene>
    <name evidence="3" type="ORF">FFLO_04274</name>
</gene>
<feature type="region of interest" description="Disordered" evidence="1">
    <location>
        <begin position="564"/>
        <end position="700"/>
    </location>
</feature>